<name>A0ABU0AFT8_9BACI</name>
<evidence type="ECO:0000313" key="1">
    <source>
        <dbReference type="EMBL" id="MDQ0268903.1"/>
    </source>
</evidence>
<gene>
    <name evidence="1" type="ORF">J2S17_000772</name>
    <name evidence="2" type="ORF">J2S17_001997</name>
</gene>
<evidence type="ECO:0000313" key="3">
    <source>
        <dbReference type="Proteomes" id="UP001238088"/>
    </source>
</evidence>
<reference evidence="2 3" key="1">
    <citation type="submission" date="2023-07" db="EMBL/GenBank/DDBJ databases">
        <title>Genomic Encyclopedia of Type Strains, Phase IV (KMG-IV): sequencing the most valuable type-strain genomes for metagenomic binning, comparative biology and taxonomic classification.</title>
        <authorList>
            <person name="Goeker M."/>
        </authorList>
    </citation>
    <scope>NUCLEOTIDE SEQUENCE [LARGE SCALE GENOMIC DNA]</scope>
    <source>
        <strain evidence="2 3">DSM 23494</strain>
    </source>
</reference>
<keyword evidence="3" id="KW-1185">Reference proteome</keyword>
<dbReference type="EMBL" id="JAUSUB010000007">
    <property type="protein sequence ID" value="MDQ0270122.1"/>
    <property type="molecule type" value="Genomic_DNA"/>
</dbReference>
<comment type="caution">
    <text evidence="2">The sequence shown here is derived from an EMBL/GenBank/DDBJ whole genome shotgun (WGS) entry which is preliminary data.</text>
</comment>
<protein>
    <submittedName>
        <fullName evidence="2">Uncharacterized protein</fullName>
    </submittedName>
</protein>
<dbReference type="Proteomes" id="UP001238088">
    <property type="component" value="Unassembled WGS sequence"/>
</dbReference>
<proteinExistence type="predicted"/>
<evidence type="ECO:0000313" key="2">
    <source>
        <dbReference type="EMBL" id="MDQ0270122.1"/>
    </source>
</evidence>
<organism evidence="2 3">
    <name type="scientific">Cytobacillus purgationiresistens</name>
    <dbReference type="NCBI Taxonomy" id="863449"/>
    <lineage>
        <taxon>Bacteria</taxon>
        <taxon>Bacillati</taxon>
        <taxon>Bacillota</taxon>
        <taxon>Bacilli</taxon>
        <taxon>Bacillales</taxon>
        <taxon>Bacillaceae</taxon>
        <taxon>Cytobacillus</taxon>
    </lineage>
</organism>
<dbReference type="RefSeq" id="WP_307472025.1">
    <property type="nucleotide sequence ID" value="NZ_JAUSUB010000002.1"/>
</dbReference>
<accession>A0ABU0AFT8</accession>
<sequence>MAKNKRQRKWMLLFRKEEGQAVYLYERLQKHDLKRRLKDGWRIWY</sequence>
<dbReference type="EMBL" id="JAUSUB010000002">
    <property type="protein sequence ID" value="MDQ0268903.1"/>
    <property type="molecule type" value="Genomic_DNA"/>
</dbReference>